<name>A0A974WI23_9BACT</name>
<evidence type="ECO:0000313" key="2">
    <source>
        <dbReference type="EMBL" id="QSE98284.1"/>
    </source>
</evidence>
<feature type="transmembrane region" description="Helical" evidence="1">
    <location>
        <begin position="6"/>
        <end position="24"/>
    </location>
</feature>
<feature type="transmembrane region" description="Helical" evidence="1">
    <location>
        <begin position="44"/>
        <end position="63"/>
    </location>
</feature>
<dbReference type="EMBL" id="CP070608">
    <property type="protein sequence ID" value="QSE98284.1"/>
    <property type="molecule type" value="Genomic_DNA"/>
</dbReference>
<evidence type="ECO:0000313" key="3">
    <source>
        <dbReference type="Proteomes" id="UP000662783"/>
    </source>
</evidence>
<keyword evidence="1" id="KW-1133">Transmembrane helix</keyword>
<reference evidence="2" key="1">
    <citation type="submission" date="2021-02" db="EMBL/GenBank/DDBJ databases">
        <title>Fulvivirga sp. S481 isolated from sea water.</title>
        <authorList>
            <person name="Bae S.S."/>
            <person name="Baek K."/>
        </authorList>
    </citation>
    <scope>NUCLEOTIDE SEQUENCE</scope>
    <source>
        <strain evidence="2">S481</strain>
    </source>
</reference>
<organism evidence="2 3">
    <name type="scientific">Fulvivirga lutea</name>
    <dbReference type="NCBI Taxonomy" id="2810512"/>
    <lineage>
        <taxon>Bacteria</taxon>
        <taxon>Pseudomonadati</taxon>
        <taxon>Bacteroidota</taxon>
        <taxon>Cytophagia</taxon>
        <taxon>Cytophagales</taxon>
        <taxon>Fulvivirgaceae</taxon>
        <taxon>Fulvivirga</taxon>
    </lineage>
</organism>
<dbReference type="RefSeq" id="WP_205722799.1">
    <property type="nucleotide sequence ID" value="NZ_CP070608.1"/>
</dbReference>
<evidence type="ECO:0000256" key="1">
    <source>
        <dbReference type="SAM" id="Phobius"/>
    </source>
</evidence>
<dbReference type="Proteomes" id="UP000662783">
    <property type="component" value="Chromosome"/>
</dbReference>
<accession>A0A974WI23</accession>
<sequence>MQLFADISLAACGVSLLFLLIGLFKPWYMLWWEDRQNRKKVIKVYGFAALLFFVIYEVLTKIYSL</sequence>
<keyword evidence="3" id="KW-1185">Reference proteome</keyword>
<dbReference type="AlphaFoldDB" id="A0A974WI23"/>
<keyword evidence="1" id="KW-0472">Membrane</keyword>
<proteinExistence type="predicted"/>
<dbReference type="KEGG" id="fuv:JR347_04175"/>
<gene>
    <name evidence="2" type="ORF">JR347_04175</name>
</gene>
<keyword evidence="1" id="KW-0812">Transmembrane</keyword>
<protein>
    <submittedName>
        <fullName evidence="2">Uncharacterized protein</fullName>
    </submittedName>
</protein>